<feature type="region of interest" description="Disordered" evidence="1">
    <location>
        <begin position="28"/>
        <end position="132"/>
    </location>
</feature>
<dbReference type="GeneID" id="14877100"/>
<feature type="compositionally biased region" description="Polar residues" evidence="1">
    <location>
        <begin position="41"/>
        <end position="53"/>
    </location>
</feature>
<evidence type="ECO:0000313" key="2">
    <source>
        <dbReference type="EMBL" id="EGG25195.1"/>
    </source>
</evidence>
<evidence type="ECO:0000313" key="3">
    <source>
        <dbReference type="Proteomes" id="UP000007797"/>
    </source>
</evidence>
<feature type="region of interest" description="Disordered" evidence="1">
    <location>
        <begin position="196"/>
        <end position="227"/>
    </location>
</feature>
<accession>F4PHL1</accession>
<keyword evidence="3" id="KW-1185">Reference proteome</keyword>
<reference evidence="3" key="1">
    <citation type="journal article" date="2011" name="Genome Res.">
        <title>Phylogeny-wide analysis of social amoeba genomes highlights ancient origins for complex intercellular communication.</title>
        <authorList>
            <person name="Heidel A.J."/>
            <person name="Lawal H.M."/>
            <person name="Felder M."/>
            <person name="Schilde C."/>
            <person name="Helps N.R."/>
            <person name="Tunggal B."/>
            <person name="Rivero F."/>
            <person name="John U."/>
            <person name="Schleicher M."/>
            <person name="Eichinger L."/>
            <person name="Platzer M."/>
            <person name="Noegel A.A."/>
            <person name="Schaap P."/>
            <person name="Gloeckner G."/>
        </authorList>
    </citation>
    <scope>NUCLEOTIDE SEQUENCE [LARGE SCALE GENOMIC DNA]</scope>
    <source>
        <strain evidence="3">SH3</strain>
    </source>
</reference>
<feature type="compositionally biased region" description="Low complexity" evidence="1">
    <location>
        <begin position="77"/>
        <end position="111"/>
    </location>
</feature>
<dbReference type="EMBL" id="GL883006">
    <property type="protein sequence ID" value="EGG25195.1"/>
    <property type="molecule type" value="Genomic_DNA"/>
</dbReference>
<dbReference type="Proteomes" id="UP000007797">
    <property type="component" value="Unassembled WGS sequence"/>
</dbReference>
<dbReference type="KEGG" id="dfa:DFA_03443"/>
<protein>
    <submittedName>
        <fullName evidence="2">Uncharacterized protein</fullName>
    </submittedName>
</protein>
<gene>
    <name evidence="2" type="ORF">DFA_03443</name>
</gene>
<feature type="compositionally biased region" description="Low complexity" evidence="1">
    <location>
        <begin position="196"/>
        <end position="220"/>
    </location>
</feature>
<name>F4PHL1_CACFS</name>
<dbReference type="AlphaFoldDB" id="F4PHL1"/>
<sequence>MLDKLTVLFVDPHITQFQESVRALIKSGTNRDPDTLDFSGINDSEPTSATNTSKHVHVKEEYGTQYENIVGFPQNNKSTTTTTPTKKTPVKGGLKTPTKTTKSPSTPSSSAKKPKKDMFGGSTDTCGSQGDGDVVVDKKGRVNYDINKKAKYDPSSLKAFFQNQKKLFDTVETINKTYEHQQNEKPIVETTFTPIKSQQSNNNNNKNGNGISQSINDHNNGGFGGDDEQISVRQILSSKLNVNNNNNNSPKHQRLNNIPSQQQQQQQKTVSSQESDDEEFKNWGPFKFRGASEFQQSIDKPSKKTVRSILKKRDQHDMLETATTNATTAIKQPTKRVRFHSSGYTPPPVHFY</sequence>
<dbReference type="RefSeq" id="XP_004363046.1">
    <property type="nucleotide sequence ID" value="XM_004362989.1"/>
</dbReference>
<proteinExistence type="predicted"/>
<evidence type="ECO:0000256" key="1">
    <source>
        <dbReference type="SAM" id="MobiDB-lite"/>
    </source>
</evidence>
<organism evidence="2 3">
    <name type="scientific">Cavenderia fasciculata</name>
    <name type="common">Slime mold</name>
    <name type="synonym">Dictyostelium fasciculatum</name>
    <dbReference type="NCBI Taxonomy" id="261658"/>
    <lineage>
        <taxon>Eukaryota</taxon>
        <taxon>Amoebozoa</taxon>
        <taxon>Evosea</taxon>
        <taxon>Eumycetozoa</taxon>
        <taxon>Dictyostelia</taxon>
        <taxon>Acytosteliales</taxon>
        <taxon>Cavenderiaceae</taxon>
        <taxon>Cavenderia</taxon>
    </lineage>
</organism>
<feature type="region of interest" description="Disordered" evidence="1">
    <location>
        <begin position="241"/>
        <end position="305"/>
    </location>
</feature>